<dbReference type="InterPro" id="IPR000914">
    <property type="entry name" value="SBP_5_dom"/>
</dbReference>
<dbReference type="Pfam" id="PF00496">
    <property type="entry name" value="SBP_bac_5"/>
    <property type="match status" value="1"/>
</dbReference>
<dbReference type="PROSITE" id="PS51318">
    <property type="entry name" value="TAT"/>
    <property type="match status" value="1"/>
</dbReference>
<dbReference type="PANTHER" id="PTHR30290:SF38">
    <property type="entry name" value="D,D-DIPEPTIDE-BINDING PERIPLASMIC PROTEIN DDPA-RELATED"/>
    <property type="match status" value="1"/>
</dbReference>
<comment type="similarity">
    <text evidence="2">Belongs to the bacterial solute-binding protein 5 family.</text>
</comment>
<evidence type="ECO:0000256" key="1">
    <source>
        <dbReference type="ARBA" id="ARBA00004418"/>
    </source>
</evidence>
<gene>
    <name evidence="4" type="ORF">CN97_16735</name>
</gene>
<dbReference type="InterPro" id="IPR039424">
    <property type="entry name" value="SBP_5"/>
</dbReference>
<dbReference type="PIRSF" id="PIRSF002741">
    <property type="entry name" value="MppA"/>
    <property type="match status" value="1"/>
</dbReference>
<dbReference type="InterPro" id="IPR030678">
    <property type="entry name" value="Peptide/Ni-bd"/>
</dbReference>
<sequence length="526" mass="56507">MSFTTEERRNIARLLPDMRRRQILIGMGATAAIGAIGLPRGLRAAASGTLTVAANANPSSLDPATGGSGSDHVFLFNFYDTLIDWTPDTLEPVPGLARAFSFSDPKTLVLDLQEGVTFHDGTPLDAEAVKLNLDRSREAQVSNIRADLETVESVEVTGPLQVTLHLKEPDSALPLILSDRAGMMISPKALSEAEGGRVDRAPVGAGPWKFTGWTDGERVAGEAYSGYWRQGAPGVGNIELLVVPEPTTRLRAVQSGQAQIAYQLSERQIPIIKRTPNLTLMETPTLYVYNLYLNAGRGALQDPRVRRALSLAIDRDAFLLATQAGVGEAAYGLLPKMHWAYSPEPQTLNAHDPDKAAALMKEAGVSGLELDFRGYPDQASVQRQEVIMSQLARIGVKGRFTNAPIAESSGRFFGPEKIGDVLLSAWTGRPDPSMSYDLVFSQNSYFNTGKVAAPDGFDAAIAASRATPDQAERKAALATAQKLGAESSISIPLTVRYEVDAFAEGVENFTANLLGKPKFNAVTRVG</sequence>
<dbReference type="SUPFAM" id="SSF53850">
    <property type="entry name" value="Periplasmic binding protein-like II"/>
    <property type="match status" value="1"/>
</dbReference>
<dbReference type="OrthoDB" id="9803988at2"/>
<comment type="subcellular location">
    <subcellularLocation>
        <location evidence="1">Periplasm</location>
    </subcellularLocation>
</comment>
<name>A0A086Y4W1_9RHOB</name>
<dbReference type="Gene3D" id="3.40.190.10">
    <property type="entry name" value="Periplasmic binding protein-like II"/>
    <property type="match status" value="1"/>
</dbReference>
<comment type="caution">
    <text evidence="4">The sequence shown here is derived from an EMBL/GenBank/DDBJ whole genome shotgun (WGS) entry which is preliminary data.</text>
</comment>
<proteinExistence type="inferred from homology"/>
<dbReference type="AlphaFoldDB" id="A0A086Y4W1"/>
<protein>
    <submittedName>
        <fullName evidence="4">Peptide ABC transporter</fullName>
    </submittedName>
</protein>
<evidence type="ECO:0000313" key="4">
    <source>
        <dbReference type="EMBL" id="KFI29311.1"/>
    </source>
</evidence>
<evidence type="ECO:0000256" key="3">
    <source>
        <dbReference type="ARBA" id="ARBA00022729"/>
    </source>
</evidence>
<dbReference type="GO" id="GO:0015833">
    <property type="term" value="P:peptide transport"/>
    <property type="evidence" value="ECO:0007669"/>
    <property type="project" value="TreeGrafter"/>
</dbReference>
<dbReference type="eggNOG" id="COG0747">
    <property type="taxonomic scope" value="Bacteria"/>
</dbReference>
<dbReference type="GO" id="GO:1904680">
    <property type="term" value="F:peptide transmembrane transporter activity"/>
    <property type="evidence" value="ECO:0007669"/>
    <property type="project" value="TreeGrafter"/>
</dbReference>
<dbReference type="GO" id="GO:0043190">
    <property type="term" value="C:ATP-binding cassette (ABC) transporter complex"/>
    <property type="evidence" value="ECO:0007669"/>
    <property type="project" value="InterPro"/>
</dbReference>
<accession>A0A086Y4W1</accession>
<keyword evidence="3" id="KW-0732">Signal</keyword>
<dbReference type="EMBL" id="JGYG01000006">
    <property type="protein sequence ID" value="KFI29311.1"/>
    <property type="molecule type" value="Genomic_DNA"/>
</dbReference>
<evidence type="ECO:0000313" key="5">
    <source>
        <dbReference type="Proteomes" id="UP000028826"/>
    </source>
</evidence>
<dbReference type="STRING" id="195105.CN97_16735"/>
<dbReference type="GO" id="GO:0030288">
    <property type="term" value="C:outer membrane-bounded periplasmic space"/>
    <property type="evidence" value="ECO:0007669"/>
    <property type="project" value="UniProtKB-ARBA"/>
</dbReference>
<evidence type="ECO:0000256" key="2">
    <source>
        <dbReference type="ARBA" id="ARBA00005695"/>
    </source>
</evidence>
<reference evidence="4 5" key="1">
    <citation type="submission" date="2014-03" db="EMBL/GenBank/DDBJ databases">
        <title>Genome of Haematobacter massiliensis CCUG 47968.</title>
        <authorList>
            <person name="Wang D."/>
            <person name="Wang G."/>
        </authorList>
    </citation>
    <scope>NUCLEOTIDE SEQUENCE [LARGE SCALE GENOMIC DNA]</scope>
    <source>
        <strain evidence="4 5">CCUG 47968</strain>
    </source>
</reference>
<dbReference type="Proteomes" id="UP000028826">
    <property type="component" value="Unassembled WGS sequence"/>
</dbReference>
<dbReference type="PANTHER" id="PTHR30290">
    <property type="entry name" value="PERIPLASMIC BINDING COMPONENT OF ABC TRANSPORTER"/>
    <property type="match status" value="1"/>
</dbReference>
<dbReference type="Gene3D" id="3.90.76.10">
    <property type="entry name" value="Dipeptide-binding Protein, Domain 1"/>
    <property type="match status" value="1"/>
</dbReference>
<keyword evidence="5" id="KW-1185">Reference proteome</keyword>
<dbReference type="RefSeq" id="WP_051911141.1">
    <property type="nucleotide sequence ID" value="NZ_CAMIFG010000017.1"/>
</dbReference>
<organism evidence="4 5">
    <name type="scientific">Haematobacter massiliensis</name>
    <dbReference type="NCBI Taxonomy" id="195105"/>
    <lineage>
        <taxon>Bacteria</taxon>
        <taxon>Pseudomonadati</taxon>
        <taxon>Pseudomonadota</taxon>
        <taxon>Alphaproteobacteria</taxon>
        <taxon>Rhodobacterales</taxon>
        <taxon>Paracoccaceae</taxon>
        <taxon>Haematobacter</taxon>
    </lineage>
</organism>
<dbReference type="Gene3D" id="3.10.105.10">
    <property type="entry name" value="Dipeptide-binding Protein, Domain 3"/>
    <property type="match status" value="1"/>
</dbReference>
<dbReference type="InterPro" id="IPR006311">
    <property type="entry name" value="TAT_signal"/>
</dbReference>